<reference evidence="2 3" key="1">
    <citation type="submission" date="2007-01" db="EMBL/GenBank/DDBJ databases">
        <title>Draft genome sequence of Collinsella aerofaciens (ATCC 25986).</title>
        <authorList>
            <person name="Sudarsanam P."/>
            <person name="Ley R."/>
            <person name="Guruge J."/>
            <person name="Turnbaugh P.J."/>
            <person name="Mahowald M."/>
            <person name="Liep D."/>
            <person name="Gordon J."/>
        </authorList>
    </citation>
    <scope>NUCLEOTIDE SEQUENCE [LARGE SCALE GENOMIC DNA]</scope>
    <source>
        <strain evidence="3">ATCC 25986 / DSM 3979 / JCM 10188 / KCTC 3647 / NCTC 11838 / VPI 1003</strain>
    </source>
</reference>
<evidence type="ECO:0000313" key="3">
    <source>
        <dbReference type="Proteomes" id="UP000002979"/>
    </source>
</evidence>
<feature type="non-terminal residue" evidence="2">
    <location>
        <position position="1"/>
    </location>
</feature>
<accession>A4ED79</accession>
<dbReference type="Proteomes" id="UP000002979">
    <property type="component" value="Unassembled WGS sequence"/>
</dbReference>
<dbReference type="EMBL" id="AAVN02000019">
    <property type="protein sequence ID" value="EBA38459.1"/>
    <property type="molecule type" value="Genomic_DNA"/>
</dbReference>
<gene>
    <name evidence="2" type="ORF">COLAER_02420</name>
</gene>
<dbReference type="AlphaFoldDB" id="A4ED79"/>
<protein>
    <submittedName>
        <fullName evidence="2">Uncharacterized protein</fullName>
    </submittedName>
</protein>
<sequence length="71" mass="7521">PPPMQGQFWKRFYGAWNGAGPKGHTMPEIARGARPAGSGKPAALLPGARMSPQVPPARTKQSAVLPREGFV</sequence>
<comment type="caution">
    <text evidence="2">The sequence shown here is derived from an EMBL/GenBank/DDBJ whole genome shotgun (WGS) entry which is preliminary data.</text>
</comment>
<evidence type="ECO:0000313" key="2">
    <source>
        <dbReference type="EMBL" id="EBA38459.1"/>
    </source>
</evidence>
<proteinExistence type="predicted"/>
<reference evidence="2 3" key="2">
    <citation type="submission" date="2007-04" db="EMBL/GenBank/DDBJ databases">
        <authorList>
            <person name="Fulton L."/>
            <person name="Clifton S."/>
            <person name="Fulton B."/>
            <person name="Xu J."/>
            <person name="Minx P."/>
            <person name="Mardis E.R."/>
            <person name="Wilson R.K."/>
        </authorList>
    </citation>
    <scope>NUCLEOTIDE SEQUENCE [LARGE SCALE GENOMIC DNA]</scope>
    <source>
        <strain evidence="3">ATCC 25986 / DSM 3979 / JCM 10188 / KCTC 3647 / NCTC 11838 / VPI 1003</strain>
    </source>
</reference>
<feature type="region of interest" description="Disordered" evidence="1">
    <location>
        <begin position="32"/>
        <end position="71"/>
    </location>
</feature>
<name>A4ED79_COLAA</name>
<organism evidence="2 3">
    <name type="scientific">Collinsella aerofaciens (strain ATCC 25986 / DSM 3979 / JCM 10188 / KCTC 3647 / NCTC 11838 / VPI 1003)</name>
    <dbReference type="NCBI Taxonomy" id="411903"/>
    <lineage>
        <taxon>Bacteria</taxon>
        <taxon>Bacillati</taxon>
        <taxon>Actinomycetota</taxon>
        <taxon>Coriobacteriia</taxon>
        <taxon>Coriobacteriales</taxon>
        <taxon>Coriobacteriaceae</taxon>
        <taxon>Collinsella</taxon>
    </lineage>
</organism>
<evidence type="ECO:0000256" key="1">
    <source>
        <dbReference type="SAM" id="MobiDB-lite"/>
    </source>
</evidence>